<name>A0A6J4N2N5_9ACTN</name>
<feature type="non-terminal residue" evidence="2">
    <location>
        <position position="107"/>
    </location>
</feature>
<evidence type="ECO:0000256" key="1">
    <source>
        <dbReference type="SAM" id="MobiDB-lite"/>
    </source>
</evidence>
<protein>
    <submittedName>
        <fullName evidence="2">Uncharacterized protein</fullName>
    </submittedName>
</protein>
<evidence type="ECO:0000313" key="2">
    <source>
        <dbReference type="EMBL" id="CAA9376260.1"/>
    </source>
</evidence>
<feature type="region of interest" description="Disordered" evidence="1">
    <location>
        <begin position="28"/>
        <end position="47"/>
    </location>
</feature>
<proteinExistence type="predicted"/>
<accession>A0A6J4N2N5</accession>
<reference evidence="2" key="1">
    <citation type="submission" date="2020-02" db="EMBL/GenBank/DDBJ databases">
        <authorList>
            <person name="Meier V. D."/>
        </authorList>
    </citation>
    <scope>NUCLEOTIDE SEQUENCE</scope>
    <source>
        <strain evidence="2">AVDCRST_MAG60</strain>
    </source>
</reference>
<organism evidence="2">
    <name type="scientific">uncultured Nocardioides sp</name>
    <dbReference type="NCBI Taxonomy" id="198441"/>
    <lineage>
        <taxon>Bacteria</taxon>
        <taxon>Bacillati</taxon>
        <taxon>Actinomycetota</taxon>
        <taxon>Actinomycetes</taxon>
        <taxon>Propionibacteriales</taxon>
        <taxon>Nocardioidaceae</taxon>
        <taxon>Nocardioides</taxon>
        <taxon>environmental samples</taxon>
    </lineage>
</organism>
<gene>
    <name evidence="2" type="ORF">AVDCRST_MAG60-528</name>
</gene>
<feature type="non-terminal residue" evidence="2">
    <location>
        <position position="1"/>
    </location>
</feature>
<dbReference type="EMBL" id="CADCUN010000056">
    <property type="protein sequence ID" value="CAA9376260.1"/>
    <property type="molecule type" value="Genomic_DNA"/>
</dbReference>
<sequence>EHRVDPRAPDRRSLHRARPGWCRELLRLGQSGRAQPSGPRPGLRRIRAGFGRRGRPVVGLRGDRLGQRPVVRWPRRRARLPGRARLLVAAVLGAPSGPARRTDPGRV</sequence>
<dbReference type="AlphaFoldDB" id="A0A6J4N2N5"/>